<evidence type="ECO:0000313" key="6">
    <source>
        <dbReference type="Proteomes" id="UP000093412"/>
    </source>
</evidence>
<keyword evidence="2" id="KW-0812">Transmembrane</keyword>
<evidence type="ECO:0000313" key="4">
    <source>
        <dbReference type="EMBL" id="OCI31332.1"/>
    </source>
</evidence>
<dbReference type="AlphaFoldDB" id="A0A163RQI3"/>
<dbReference type="PATRIC" id="fig|43678.3.peg.1780"/>
<gene>
    <name evidence="4" type="ORF">OERS_20170</name>
    <name evidence="3" type="ORF">OJAG_16990</name>
</gene>
<dbReference type="EMBL" id="LRIE01000068">
    <property type="protein sequence ID" value="KZM35592.1"/>
    <property type="molecule type" value="Genomic_DNA"/>
</dbReference>
<keyword evidence="2" id="KW-1133">Transmembrane helix</keyword>
<keyword evidence="2" id="KW-0472">Membrane</keyword>
<reference evidence="3 5" key="1">
    <citation type="submission" date="2016-01" db="EMBL/GenBank/DDBJ databases">
        <title>Genome sequence of Oerskovia enterophila VJag, an agar and cellulose degrading bacterium.</title>
        <authorList>
            <person name="Poehlein A."/>
            <person name="Jag V."/>
            <person name="Bengelsdorf F."/>
            <person name="Duerre P."/>
            <person name="Daniel R."/>
        </authorList>
    </citation>
    <scope>NUCLEOTIDE SEQUENCE [LARGE SCALE GENOMIC DNA]</scope>
    <source>
        <strain evidence="3 5">VJag</strain>
    </source>
</reference>
<keyword evidence="6" id="KW-1185">Reference proteome</keyword>
<dbReference type="EMBL" id="MAQA01000020">
    <property type="protein sequence ID" value="OCI31332.1"/>
    <property type="molecule type" value="Genomic_DNA"/>
</dbReference>
<dbReference type="Pfam" id="PF08592">
    <property type="entry name" value="Anthrone_oxy"/>
    <property type="match status" value="1"/>
</dbReference>
<feature type="region of interest" description="Disordered" evidence="1">
    <location>
        <begin position="127"/>
        <end position="148"/>
    </location>
</feature>
<feature type="transmembrane region" description="Helical" evidence="2">
    <location>
        <begin position="174"/>
        <end position="192"/>
    </location>
</feature>
<proteinExistence type="predicted"/>
<evidence type="ECO:0008006" key="7">
    <source>
        <dbReference type="Google" id="ProtNLM"/>
    </source>
</evidence>
<comment type="caution">
    <text evidence="3">The sequence shown here is derived from an EMBL/GenBank/DDBJ whole genome shotgun (WGS) entry which is preliminary data.</text>
</comment>
<feature type="transmembrane region" description="Helical" evidence="2">
    <location>
        <begin position="58"/>
        <end position="79"/>
    </location>
</feature>
<dbReference type="STRING" id="43678.OJAG_16990"/>
<feature type="transmembrane region" description="Helical" evidence="2">
    <location>
        <begin position="6"/>
        <end position="28"/>
    </location>
</feature>
<evidence type="ECO:0000256" key="1">
    <source>
        <dbReference type="SAM" id="MobiDB-lite"/>
    </source>
</evidence>
<dbReference type="Proteomes" id="UP000093412">
    <property type="component" value="Unassembled WGS sequence"/>
</dbReference>
<dbReference type="RefSeq" id="WP_068625636.1">
    <property type="nucleotide sequence ID" value="NZ_LRIE01000068.1"/>
</dbReference>
<evidence type="ECO:0000313" key="5">
    <source>
        <dbReference type="Proteomes" id="UP000076447"/>
    </source>
</evidence>
<accession>A0A163RQI3</accession>
<protein>
    <recommendedName>
        <fullName evidence="7">DUF1772 domain-containing protein</fullName>
    </recommendedName>
</protein>
<evidence type="ECO:0000313" key="3">
    <source>
        <dbReference type="EMBL" id="KZM35592.1"/>
    </source>
</evidence>
<dbReference type="InterPro" id="IPR013901">
    <property type="entry name" value="Anthrone_oxy"/>
</dbReference>
<evidence type="ECO:0000256" key="2">
    <source>
        <dbReference type="SAM" id="Phobius"/>
    </source>
</evidence>
<reference evidence="4 6" key="2">
    <citation type="submission" date="2016-06" db="EMBL/GenBank/DDBJ databases">
        <title>Genome sequence of Oerskovia enterophila DSM 43852.</title>
        <authorList>
            <person name="Poehlein A."/>
            <person name="Jag V."/>
            <person name="Bengelsdorf F.R."/>
            <person name="Daniel R."/>
            <person name="Duerre P."/>
        </authorList>
    </citation>
    <scope>NUCLEOTIDE SEQUENCE [LARGE SCALE GENOMIC DNA]</scope>
    <source>
        <strain evidence="4 6">DSM 43852</strain>
    </source>
</reference>
<sequence length="193" mass="19040">MDALGVLGWAVVAAAVGCGLVGGVLFAFSTFVMAGLRSVAPDVGAAAMAAINRHATRAPFGSLLLVTTGLVAVLGVVAATRLDEAGAGLVLAGAVVYLVGGIGVTAVANVPLNDRLEAADAAVSTSGARSGEASPSGGGSAGTRVRPASPTAERDRVWAVFLGRWVAWNHVRTLACAVAALLLTLGLVTRLAG</sequence>
<dbReference type="Proteomes" id="UP000076447">
    <property type="component" value="Unassembled WGS sequence"/>
</dbReference>
<name>A0A163RQI3_9CELL</name>
<feature type="transmembrane region" description="Helical" evidence="2">
    <location>
        <begin position="85"/>
        <end position="108"/>
    </location>
</feature>
<organism evidence="3 5">
    <name type="scientific">Oerskovia enterophila</name>
    <dbReference type="NCBI Taxonomy" id="43678"/>
    <lineage>
        <taxon>Bacteria</taxon>
        <taxon>Bacillati</taxon>
        <taxon>Actinomycetota</taxon>
        <taxon>Actinomycetes</taxon>
        <taxon>Micrococcales</taxon>
        <taxon>Cellulomonadaceae</taxon>
        <taxon>Oerskovia</taxon>
    </lineage>
</organism>